<reference evidence="5" key="1">
    <citation type="submission" date="2020-07" db="EMBL/GenBank/DDBJ databases">
        <title>Huge and variable diversity of episymbiotic CPR bacteria and DPANN archaea in groundwater ecosystems.</title>
        <authorList>
            <person name="He C.Y."/>
            <person name="Keren R."/>
            <person name="Whittaker M."/>
            <person name="Farag I.F."/>
            <person name="Doudna J."/>
            <person name="Cate J.H.D."/>
            <person name="Banfield J.F."/>
        </authorList>
    </citation>
    <scope>NUCLEOTIDE SEQUENCE</scope>
    <source>
        <strain evidence="4">NC_groundwater_191_Ag_S-0.1um_45_8</strain>
        <strain evidence="5">NC_groundwater_418_Ag_B-0.1um_45_10</strain>
    </source>
</reference>
<evidence type="ECO:0000313" key="5">
    <source>
        <dbReference type="EMBL" id="MBI2465918.1"/>
    </source>
</evidence>
<name>A0A931YDJ4_9BACT</name>
<dbReference type="Proteomes" id="UP000786662">
    <property type="component" value="Unassembled WGS sequence"/>
</dbReference>
<dbReference type="Gene3D" id="3.40.50.10890">
    <property type="match status" value="1"/>
</dbReference>
<evidence type="ECO:0000313" key="6">
    <source>
        <dbReference type="Proteomes" id="UP000709672"/>
    </source>
</evidence>
<dbReference type="InterPro" id="IPR050698">
    <property type="entry name" value="MBL"/>
</dbReference>
<dbReference type="Proteomes" id="UP000709672">
    <property type="component" value="Unassembled WGS sequence"/>
</dbReference>
<dbReference type="GO" id="GO:0004521">
    <property type="term" value="F:RNA endonuclease activity"/>
    <property type="evidence" value="ECO:0007669"/>
    <property type="project" value="TreeGrafter"/>
</dbReference>
<comment type="caution">
    <text evidence="5">The sequence shown here is derived from an EMBL/GenBank/DDBJ whole genome shotgun (WGS) entry which is preliminary data.</text>
</comment>
<dbReference type="SMART" id="SM00849">
    <property type="entry name" value="Lactamase_B"/>
    <property type="match status" value="1"/>
</dbReference>
<dbReference type="InterPro" id="IPR001279">
    <property type="entry name" value="Metallo-B-lactamas"/>
</dbReference>
<feature type="domain" description="Beta-Casp" evidence="3">
    <location>
        <begin position="244"/>
        <end position="369"/>
    </location>
</feature>
<dbReference type="EMBL" id="JACPHQ010000018">
    <property type="protein sequence ID" value="MBI2465918.1"/>
    <property type="molecule type" value="Genomic_DNA"/>
</dbReference>
<dbReference type="PANTHER" id="PTHR11203">
    <property type="entry name" value="CLEAVAGE AND POLYADENYLATION SPECIFICITY FACTOR FAMILY MEMBER"/>
    <property type="match status" value="1"/>
</dbReference>
<dbReference type="GO" id="GO:0016787">
    <property type="term" value="F:hydrolase activity"/>
    <property type="evidence" value="ECO:0007669"/>
    <property type="project" value="UniProtKB-KW"/>
</dbReference>
<gene>
    <name evidence="4" type="ORF">HYT38_00495</name>
    <name evidence="5" type="ORF">HYV66_01660</name>
</gene>
<dbReference type="InterPro" id="IPR036866">
    <property type="entry name" value="RibonucZ/Hydroxyglut_hydro"/>
</dbReference>
<organism evidence="5 6">
    <name type="scientific">Candidatus Sungiibacteriota bacterium</name>
    <dbReference type="NCBI Taxonomy" id="2750080"/>
    <lineage>
        <taxon>Bacteria</taxon>
        <taxon>Candidatus Sungiibacteriota</taxon>
    </lineage>
</organism>
<dbReference type="Pfam" id="PF16661">
    <property type="entry name" value="Lactamase_B_6"/>
    <property type="match status" value="1"/>
</dbReference>
<dbReference type="CDD" id="cd16295">
    <property type="entry name" value="TTHA0252-CPSF-like_MBL-fold"/>
    <property type="match status" value="1"/>
</dbReference>
<dbReference type="Pfam" id="PF07521">
    <property type="entry name" value="RMMBL"/>
    <property type="match status" value="1"/>
</dbReference>
<evidence type="ECO:0000313" key="4">
    <source>
        <dbReference type="EMBL" id="MBI2052144.1"/>
    </source>
</evidence>
<dbReference type="SUPFAM" id="SSF56281">
    <property type="entry name" value="Metallo-hydrolase/oxidoreductase"/>
    <property type="match status" value="1"/>
</dbReference>
<dbReference type="Gene3D" id="3.60.15.10">
    <property type="entry name" value="Ribonuclease Z/Hydroxyacylglutathione hydrolase-like"/>
    <property type="match status" value="1"/>
</dbReference>
<dbReference type="PANTHER" id="PTHR11203:SF37">
    <property type="entry name" value="INTEGRATOR COMPLEX SUBUNIT 11"/>
    <property type="match status" value="1"/>
</dbReference>
<accession>A0A931YDJ4</accession>
<dbReference type="Pfam" id="PF10996">
    <property type="entry name" value="Beta-Casp"/>
    <property type="match status" value="1"/>
</dbReference>
<evidence type="ECO:0000259" key="2">
    <source>
        <dbReference type="SMART" id="SM00849"/>
    </source>
</evidence>
<proteinExistence type="predicted"/>
<sequence>MKLYFYGGAGGSVTGANYLIECGTTKILVDCGLRQGGRLAERENYTPFPYNPKEISAVLLTHAHLDHVGLMPKLYRDGFRGQIFATHPTLDLARLNLDDSVHLLKEEAEKNKANPLFSEQDLIDCWKLTHGRAYHQDIIINPNIKVRFNDAGHILGSSIIEVFLTEGDKKVKVVFSGDLGNPPTPLLKSTEYISEADYVLVESAYGDRIHEDRSQRKEKLKTVVESAVKNGGTLMIPAFALERTQELLFELNSLAESGRIPKIPVFIDSPLAIKATAVYQKYSDYFNQEAVYLIKSGDDLFNFPGLEFSLATESSKAINNVPPPKVVIAGSGMSEGGRILHHEKRYLPDPKSTLLIIGYQTQNTLGRRLLDGAQEIKMFGEEVQVRAQIKAIGGYSAHADQPKLLAWVGHIKNVKKVFVVQGEAGPASALADKIKNGFGVAAEVPRLGQTVEL</sequence>
<dbReference type="EMBL" id="JACOYY010000018">
    <property type="protein sequence ID" value="MBI2052144.1"/>
    <property type="molecule type" value="Genomic_DNA"/>
</dbReference>
<keyword evidence="1" id="KW-0378">Hydrolase</keyword>
<evidence type="ECO:0000256" key="1">
    <source>
        <dbReference type="ARBA" id="ARBA00022801"/>
    </source>
</evidence>
<evidence type="ECO:0000259" key="3">
    <source>
        <dbReference type="SMART" id="SM01027"/>
    </source>
</evidence>
<dbReference type="InterPro" id="IPR022712">
    <property type="entry name" value="Beta_Casp"/>
</dbReference>
<dbReference type="SMART" id="SM01027">
    <property type="entry name" value="Beta-Casp"/>
    <property type="match status" value="1"/>
</dbReference>
<dbReference type="InterPro" id="IPR011108">
    <property type="entry name" value="RMMBL"/>
</dbReference>
<dbReference type="AlphaFoldDB" id="A0A931YDJ4"/>
<protein>
    <submittedName>
        <fullName evidence="5">MBL fold metallo-hydrolase</fullName>
    </submittedName>
</protein>
<feature type="domain" description="Metallo-beta-lactamase" evidence="2">
    <location>
        <begin position="14"/>
        <end position="208"/>
    </location>
</feature>